<dbReference type="AlphaFoldDB" id="A0A024VDZ9"/>
<reference evidence="1 2" key="1">
    <citation type="submission" date="2013-02" db="EMBL/GenBank/DDBJ databases">
        <title>The Genome Annotation of Plasmodium falciparum Vietnam Oak-Knoll (FVO).</title>
        <authorList>
            <consortium name="The Broad Institute Genome Sequencing Platform"/>
            <consortium name="The Broad Institute Genome Sequencing Center for Infectious Disease"/>
            <person name="Neafsey D."/>
            <person name="Hoffman S."/>
            <person name="Volkman S."/>
            <person name="Rosenthal P."/>
            <person name="Walker B."/>
            <person name="Young S.K."/>
            <person name="Zeng Q."/>
            <person name="Gargeya S."/>
            <person name="Fitzgerald M."/>
            <person name="Haas B."/>
            <person name="Abouelleil A."/>
            <person name="Allen A.W."/>
            <person name="Alvarado L."/>
            <person name="Arachchi H.M."/>
            <person name="Berlin A.M."/>
            <person name="Chapman S.B."/>
            <person name="Gainer-Dewar J."/>
            <person name="Goldberg J."/>
            <person name="Griggs A."/>
            <person name="Gujja S."/>
            <person name="Hansen M."/>
            <person name="Howarth C."/>
            <person name="Imamovic A."/>
            <person name="Ireland A."/>
            <person name="Larimer J."/>
            <person name="McCowan C."/>
            <person name="Murphy C."/>
            <person name="Pearson M."/>
            <person name="Poon T.W."/>
            <person name="Priest M."/>
            <person name="Roberts A."/>
            <person name="Saif S."/>
            <person name="Shea T."/>
            <person name="Sisk P."/>
            <person name="Sykes S."/>
            <person name="Wortman J."/>
            <person name="Nusbaum C."/>
            <person name="Birren B."/>
        </authorList>
    </citation>
    <scope>NUCLEOTIDE SEQUENCE [LARGE SCALE GENOMIC DNA]</scope>
    <source>
        <strain evidence="2">Vietnam Oak-Knoll (FVO)</strain>
    </source>
</reference>
<evidence type="ECO:0008006" key="3">
    <source>
        <dbReference type="Google" id="ProtNLM"/>
    </source>
</evidence>
<organism evidence="1 2">
    <name type="scientific">Plasmodium falciparum Vietnam Oak-Knoll</name>
    <name type="common">FVO</name>
    <dbReference type="NCBI Taxonomy" id="1036723"/>
    <lineage>
        <taxon>Eukaryota</taxon>
        <taxon>Sar</taxon>
        <taxon>Alveolata</taxon>
        <taxon>Apicomplexa</taxon>
        <taxon>Aconoidasida</taxon>
        <taxon>Haemosporida</taxon>
        <taxon>Plasmodiidae</taxon>
        <taxon>Plasmodium</taxon>
        <taxon>Plasmodium (Laverania)</taxon>
    </lineage>
</organism>
<protein>
    <recommendedName>
        <fullName evidence="3">Plasmodium falciparum erythrocyte membrane protein 1 acidic terminal segment domain-containing protein</fullName>
    </recommendedName>
</protein>
<gene>
    <name evidence="1" type="ORF">PFFVO_00367</name>
</gene>
<name>A0A024VDZ9_PLAFA</name>
<sequence>MEAYIIQTYINIKRDGTDQDYIEDIFLFSTYSESEYDEILISYTYFYYTFKYKTFIEIVLKN</sequence>
<accession>A0A024VDZ9</accession>
<dbReference type="EMBL" id="KI925012">
    <property type="protein sequence ID" value="ETW20812.1"/>
    <property type="molecule type" value="Genomic_DNA"/>
</dbReference>
<dbReference type="OrthoDB" id="377000at2759"/>
<evidence type="ECO:0000313" key="1">
    <source>
        <dbReference type="EMBL" id="ETW20812.1"/>
    </source>
</evidence>
<dbReference type="Proteomes" id="UP000030690">
    <property type="component" value="Unassembled WGS sequence"/>
</dbReference>
<proteinExistence type="predicted"/>
<evidence type="ECO:0000313" key="2">
    <source>
        <dbReference type="Proteomes" id="UP000030690"/>
    </source>
</evidence>
<reference evidence="1 2" key="2">
    <citation type="submission" date="2013-02" db="EMBL/GenBank/DDBJ databases">
        <title>The Genome Sequence of Plasmodium falciparum Vietnam Oak-Knoll (FVO).</title>
        <authorList>
            <consortium name="The Broad Institute Genome Sequencing Platform"/>
            <consortium name="The Broad Institute Genome Sequencing Center for Infectious Disease"/>
            <person name="Neafsey D."/>
            <person name="Cheeseman I."/>
            <person name="Volkman S."/>
            <person name="Adams J."/>
            <person name="Walker B."/>
            <person name="Young S.K."/>
            <person name="Zeng Q."/>
            <person name="Gargeya S."/>
            <person name="Fitzgerald M."/>
            <person name="Haas B."/>
            <person name="Abouelleil A."/>
            <person name="Alvarado L."/>
            <person name="Arachchi H.M."/>
            <person name="Berlin A.M."/>
            <person name="Chapman S.B."/>
            <person name="Dewar J."/>
            <person name="Goldberg J."/>
            <person name="Griggs A."/>
            <person name="Gujja S."/>
            <person name="Hansen M."/>
            <person name="Howarth C."/>
            <person name="Imamovic A."/>
            <person name="Larimer J."/>
            <person name="McCowan C."/>
            <person name="Murphy C."/>
            <person name="Neiman D."/>
            <person name="Pearson M."/>
            <person name="Priest M."/>
            <person name="Roberts A."/>
            <person name="Saif S."/>
            <person name="Shea T."/>
            <person name="Sisk P."/>
            <person name="Sykes S."/>
            <person name="Wortman J."/>
            <person name="Nusbaum C."/>
            <person name="Birren B."/>
        </authorList>
    </citation>
    <scope>NUCLEOTIDE SEQUENCE [LARGE SCALE GENOMIC DNA]</scope>
    <source>
        <strain evidence="2">Vietnam Oak-Knoll (FVO)</strain>
    </source>
</reference>